<evidence type="ECO:0000256" key="8">
    <source>
        <dbReference type="ARBA" id="ARBA00072274"/>
    </source>
</evidence>
<keyword evidence="6 10" id="KW-0143">Chaperone</keyword>
<dbReference type="Gene3D" id="2.30.22.10">
    <property type="entry name" value="Head domain of nucleotide exchange factor GrpE"/>
    <property type="match status" value="1"/>
</dbReference>
<dbReference type="PANTHER" id="PTHR21237">
    <property type="entry name" value="GRPE PROTEIN"/>
    <property type="match status" value="1"/>
</dbReference>
<proteinExistence type="inferred from homology"/>
<dbReference type="EMBL" id="JACJKY010000024">
    <property type="protein sequence ID" value="MBM6921713.1"/>
    <property type="molecule type" value="Genomic_DNA"/>
</dbReference>
<keyword evidence="13" id="KW-0175">Coiled coil</keyword>
<dbReference type="GO" id="GO:0000774">
    <property type="term" value="F:adenyl-nucleotide exchange factor activity"/>
    <property type="evidence" value="ECO:0007669"/>
    <property type="project" value="InterPro"/>
</dbReference>
<dbReference type="PANTHER" id="PTHR21237:SF23">
    <property type="entry name" value="GRPE PROTEIN HOMOLOG, MITOCHONDRIAL"/>
    <property type="match status" value="1"/>
</dbReference>
<comment type="similarity">
    <text evidence="2 10 12">Belongs to the GrpE family.</text>
</comment>
<dbReference type="NCBIfam" id="NF010738">
    <property type="entry name" value="PRK14140.1"/>
    <property type="match status" value="1"/>
</dbReference>
<comment type="caution">
    <text evidence="14">The sequence shown here is derived from an EMBL/GenBank/DDBJ whole genome shotgun (WGS) entry which is preliminary data.</text>
</comment>
<evidence type="ECO:0000256" key="7">
    <source>
        <dbReference type="ARBA" id="ARBA00053401"/>
    </source>
</evidence>
<comment type="subunit">
    <text evidence="3 10">Homodimer.</text>
</comment>
<dbReference type="Pfam" id="PF01025">
    <property type="entry name" value="GrpE"/>
    <property type="match status" value="1"/>
</dbReference>
<evidence type="ECO:0000256" key="9">
    <source>
        <dbReference type="ARBA" id="ARBA00076414"/>
    </source>
</evidence>
<dbReference type="GO" id="GO:0005737">
    <property type="term" value="C:cytoplasm"/>
    <property type="evidence" value="ECO:0007669"/>
    <property type="project" value="UniProtKB-SubCell"/>
</dbReference>
<evidence type="ECO:0000256" key="1">
    <source>
        <dbReference type="ARBA" id="ARBA00004496"/>
    </source>
</evidence>
<dbReference type="HAMAP" id="MF_01151">
    <property type="entry name" value="GrpE"/>
    <property type="match status" value="1"/>
</dbReference>
<evidence type="ECO:0000256" key="12">
    <source>
        <dbReference type="RuleBase" id="RU004478"/>
    </source>
</evidence>
<dbReference type="GO" id="GO:0042803">
    <property type="term" value="F:protein homodimerization activity"/>
    <property type="evidence" value="ECO:0007669"/>
    <property type="project" value="InterPro"/>
</dbReference>
<evidence type="ECO:0000256" key="4">
    <source>
        <dbReference type="ARBA" id="ARBA00022490"/>
    </source>
</evidence>
<dbReference type="InterPro" id="IPR009012">
    <property type="entry name" value="GrpE_head"/>
</dbReference>
<dbReference type="GO" id="GO:0051087">
    <property type="term" value="F:protein-folding chaperone binding"/>
    <property type="evidence" value="ECO:0007669"/>
    <property type="project" value="InterPro"/>
</dbReference>
<dbReference type="PRINTS" id="PR00773">
    <property type="entry name" value="GRPEPROTEIN"/>
</dbReference>
<evidence type="ECO:0000256" key="3">
    <source>
        <dbReference type="ARBA" id="ARBA00011738"/>
    </source>
</evidence>
<dbReference type="SUPFAM" id="SSF58014">
    <property type="entry name" value="Coiled-coil domain of nucleotide exchange factor GrpE"/>
    <property type="match status" value="1"/>
</dbReference>
<evidence type="ECO:0000256" key="5">
    <source>
        <dbReference type="ARBA" id="ARBA00023016"/>
    </source>
</evidence>
<dbReference type="InterPro" id="IPR013805">
    <property type="entry name" value="GrpE_CC"/>
</dbReference>
<evidence type="ECO:0000256" key="13">
    <source>
        <dbReference type="SAM" id="Coils"/>
    </source>
</evidence>
<dbReference type="AlphaFoldDB" id="A0A938X871"/>
<dbReference type="GO" id="GO:0006457">
    <property type="term" value="P:protein folding"/>
    <property type="evidence" value="ECO:0007669"/>
    <property type="project" value="InterPro"/>
</dbReference>
<name>A0A938X871_9FIRM</name>
<keyword evidence="4 10" id="KW-0963">Cytoplasm</keyword>
<feature type="coiled-coil region" evidence="13">
    <location>
        <begin position="19"/>
        <end position="46"/>
    </location>
</feature>
<dbReference type="CDD" id="cd00446">
    <property type="entry name" value="GrpE"/>
    <property type="match status" value="1"/>
</dbReference>
<evidence type="ECO:0000256" key="2">
    <source>
        <dbReference type="ARBA" id="ARBA00009054"/>
    </source>
</evidence>
<dbReference type="Proteomes" id="UP000774750">
    <property type="component" value="Unassembled WGS sequence"/>
</dbReference>
<sequence length="169" mass="19146">MTAPQTEQEEAVNETPDAADEMRAQLEALKKENEELSDRLYRTAAEFDNYKKRTAKEKQELSSFAKGVCIKEMLTASDNFERALGVPCKDEEFKKGMEMIFNQLCEAFSRVGVKEIEALGNPFDPNFHHAIKQVEDESFGENIVCEVLQKGYELDGHVIRHAMVVVANP</sequence>
<gene>
    <name evidence="10 14" type="primary">grpE</name>
    <name evidence="14" type="ORF">H6A12_11190</name>
</gene>
<evidence type="ECO:0000256" key="6">
    <source>
        <dbReference type="ARBA" id="ARBA00023186"/>
    </source>
</evidence>
<comment type="function">
    <text evidence="7 10 11">Participates actively in the response to hyperosmotic and heat shock by preventing the aggregation of stress-denatured proteins, in association with DnaK and GrpE. It is the nucleotide exchange factor for DnaK and may function as a thermosensor. Unfolded proteins bind initially to DnaJ; upon interaction with the DnaJ-bound protein, DnaK hydrolyzes its bound ATP, resulting in the formation of a stable complex. GrpE releases ADP from DnaK; ATP binding to DnaK triggers the release of the substrate protein, thus completing the reaction cycle. Several rounds of ATP-dependent interactions between DnaJ, DnaK and GrpE are required for fully efficient folding.</text>
</comment>
<comment type="subcellular location">
    <subcellularLocation>
        <location evidence="1 10">Cytoplasm</location>
    </subcellularLocation>
</comment>
<evidence type="ECO:0000256" key="11">
    <source>
        <dbReference type="RuleBase" id="RU000639"/>
    </source>
</evidence>
<dbReference type="PROSITE" id="PS01071">
    <property type="entry name" value="GRPE"/>
    <property type="match status" value="1"/>
</dbReference>
<organism evidence="14 15">
    <name type="scientific">Merdimmobilis hominis</name>
    <dbReference type="NCBI Taxonomy" id="2897707"/>
    <lineage>
        <taxon>Bacteria</taxon>
        <taxon>Bacillati</taxon>
        <taxon>Bacillota</taxon>
        <taxon>Clostridia</taxon>
        <taxon>Eubacteriales</taxon>
        <taxon>Oscillospiraceae</taxon>
        <taxon>Merdimmobilis</taxon>
    </lineage>
</organism>
<keyword evidence="15" id="KW-1185">Reference proteome</keyword>
<keyword evidence="5 10" id="KW-0346">Stress response</keyword>
<reference evidence="14" key="2">
    <citation type="journal article" date="2021" name="Sci. Rep.">
        <title>The distribution of antibiotic resistance genes in chicken gut microbiota commensals.</title>
        <authorList>
            <person name="Juricova H."/>
            <person name="Matiasovicova J."/>
            <person name="Kubasova T."/>
            <person name="Cejkova D."/>
            <person name="Rychlik I."/>
        </authorList>
    </citation>
    <scope>NUCLEOTIDE SEQUENCE</scope>
    <source>
        <strain evidence="14">An559</strain>
    </source>
</reference>
<dbReference type="Gene3D" id="3.90.20.20">
    <property type="match status" value="1"/>
</dbReference>
<dbReference type="GO" id="GO:0051082">
    <property type="term" value="F:unfolded protein binding"/>
    <property type="evidence" value="ECO:0007669"/>
    <property type="project" value="TreeGrafter"/>
</dbReference>
<dbReference type="FunFam" id="2.30.22.10:FF:000001">
    <property type="entry name" value="Protein GrpE"/>
    <property type="match status" value="1"/>
</dbReference>
<evidence type="ECO:0000313" key="14">
    <source>
        <dbReference type="EMBL" id="MBM6921713.1"/>
    </source>
</evidence>
<evidence type="ECO:0000313" key="15">
    <source>
        <dbReference type="Proteomes" id="UP000774750"/>
    </source>
</evidence>
<evidence type="ECO:0000256" key="10">
    <source>
        <dbReference type="HAMAP-Rule" id="MF_01151"/>
    </source>
</evidence>
<accession>A0A938X871</accession>
<reference evidence="14" key="1">
    <citation type="submission" date="2020-08" db="EMBL/GenBank/DDBJ databases">
        <authorList>
            <person name="Cejkova D."/>
            <person name="Kubasova T."/>
            <person name="Jahodarova E."/>
            <person name="Rychlik I."/>
        </authorList>
    </citation>
    <scope>NUCLEOTIDE SEQUENCE</scope>
    <source>
        <strain evidence="14">An559</strain>
    </source>
</reference>
<dbReference type="SUPFAM" id="SSF51064">
    <property type="entry name" value="Head domain of nucleotide exchange factor GrpE"/>
    <property type="match status" value="1"/>
</dbReference>
<dbReference type="InterPro" id="IPR000740">
    <property type="entry name" value="GrpE"/>
</dbReference>
<protein>
    <recommendedName>
        <fullName evidence="8 10">Protein GrpE</fullName>
    </recommendedName>
    <alternativeName>
        <fullName evidence="9 10">HSP-70 cofactor</fullName>
    </alternativeName>
</protein>